<keyword evidence="4" id="KW-1185">Reference proteome</keyword>
<organism evidence="1 3">
    <name type="scientific">Candidatus Nitrosopelagicus brevis</name>
    <dbReference type="NCBI Taxonomy" id="1410606"/>
    <lineage>
        <taxon>Archaea</taxon>
        <taxon>Nitrososphaerota</taxon>
    </lineage>
</organism>
<evidence type="ECO:0000313" key="1">
    <source>
        <dbReference type="EMBL" id="AJA92329.1"/>
    </source>
</evidence>
<accession>A0A0A7UZU5</accession>
<dbReference type="GeneID" id="24817224"/>
<name>A0A0A7UZU5_9ARCH</name>
<dbReference type="AlphaFoldDB" id="A0A0A7UZU5"/>
<dbReference type="EMBL" id="LXWN01000002">
    <property type="protein sequence ID" value="PTL87160.1"/>
    <property type="molecule type" value="Genomic_DNA"/>
</dbReference>
<dbReference type="Proteomes" id="UP000241022">
    <property type="component" value="Unassembled WGS sequence"/>
</dbReference>
<dbReference type="RefSeq" id="WP_048106262.1">
    <property type="nucleotide sequence ID" value="NZ_CP007026.1"/>
</dbReference>
<dbReference type="STRING" id="1410606.T478_1347"/>
<dbReference type="GO" id="GO:0016853">
    <property type="term" value="F:isomerase activity"/>
    <property type="evidence" value="ECO:0007669"/>
    <property type="project" value="UniProtKB-KW"/>
</dbReference>
<dbReference type="OrthoDB" id="30963at2157"/>
<evidence type="ECO:0000313" key="2">
    <source>
        <dbReference type="EMBL" id="PTL87160.1"/>
    </source>
</evidence>
<reference evidence="1 3" key="1">
    <citation type="journal article" date="2015" name="Proc. Natl. Acad. Sci. U.S.A.">
        <title>Genomic and proteomic characterization of "Candidatus Nitrosopelagicus brevis": An ammonia-oxidizing archaeon from the open ocean.</title>
        <authorList>
            <person name="Santoro A.E."/>
            <person name="Dupont C.L."/>
            <person name="Richter R.A."/>
            <person name="Craig M.T."/>
            <person name="Carini P."/>
            <person name="McIlvin M.R."/>
            <person name="Yang Y."/>
            <person name="Orsi W.D."/>
            <person name="Moran D.M."/>
            <person name="Saito M.A."/>
        </authorList>
    </citation>
    <scope>NUCLEOTIDE SEQUENCE [LARGE SCALE GENOMIC DNA]</scope>
    <source>
        <strain evidence="1">CN25</strain>
        <strain evidence="3">V2</strain>
    </source>
</reference>
<reference evidence="2 4" key="3">
    <citation type="submission" date="2018-04" db="EMBL/GenBank/DDBJ databases">
        <title>Transcriptomics of ammonia oxidizing archaea.</title>
        <authorList>
            <person name="Carini P."/>
        </authorList>
    </citation>
    <scope>NUCLEOTIDE SEQUENCE [LARGE SCALE GENOMIC DNA]</scope>
    <source>
        <strain evidence="2 4">U25</strain>
    </source>
</reference>
<evidence type="ECO:0000313" key="3">
    <source>
        <dbReference type="Proteomes" id="UP000030944"/>
    </source>
</evidence>
<dbReference type="Proteomes" id="UP000030944">
    <property type="component" value="Chromosome"/>
</dbReference>
<sequence>MRKKIQISVVKSKKRNVTKSTKKIIDNFKIEIDQYYDENGFVSFSAKNKKYTILGTNSPKEGICECPECHKGQLSVIKSITTKKRFIGCTNYQNGCKASAPLLQKAMLKVLKTKCPECQWPTVIFRYSRKQEWKRQCANMKCKTRS</sequence>
<gene>
    <name evidence="2" type="ORF">A7X95_04385</name>
    <name evidence="1" type="ORF">T478_1347</name>
</gene>
<protein>
    <submittedName>
        <fullName evidence="2">DNA topoisomerase</fullName>
    </submittedName>
</protein>
<evidence type="ECO:0000313" key="4">
    <source>
        <dbReference type="Proteomes" id="UP000241022"/>
    </source>
</evidence>
<proteinExistence type="predicted"/>
<reference evidence="2" key="2">
    <citation type="submission" date="2016-05" db="EMBL/GenBank/DDBJ databases">
        <authorList>
            <person name="Lavstsen T."/>
            <person name="Jespersen J.S."/>
        </authorList>
    </citation>
    <scope>NUCLEOTIDE SEQUENCE [LARGE SCALE GENOMIC DNA]</scope>
    <source>
        <strain evidence="2">U25</strain>
    </source>
</reference>
<dbReference type="EMBL" id="CP007026">
    <property type="protein sequence ID" value="AJA92329.1"/>
    <property type="molecule type" value="Genomic_DNA"/>
</dbReference>
<dbReference type="HOGENOM" id="CLU_1700199_0_0_2"/>
<dbReference type="KEGG" id="nbv:T478_1347"/>
<keyword evidence="2" id="KW-0413">Isomerase</keyword>